<feature type="compositionally biased region" description="Basic residues" evidence="4">
    <location>
        <begin position="335"/>
        <end position="345"/>
    </location>
</feature>
<keyword evidence="1 3" id="KW-0396">Initiation factor</keyword>
<feature type="compositionally biased region" description="Basic and acidic residues" evidence="4">
    <location>
        <begin position="430"/>
        <end position="456"/>
    </location>
</feature>
<dbReference type="GO" id="GO:0042256">
    <property type="term" value="P:cytosolic ribosome assembly"/>
    <property type="evidence" value="ECO:0007669"/>
    <property type="project" value="UniProtKB-UniRule"/>
</dbReference>
<comment type="caution">
    <text evidence="5">The sequence shown here is derived from an EMBL/GenBank/DDBJ whole genome shotgun (WGS) entry which is preliminary data.</text>
</comment>
<dbReference type="PROSITE" id="PS51808">
    <property type="entry name" value="CHCH"/>
    <property type="match status" value="2"/>
</dbReference>
<dbReference type="GO" id="GO:0003743">
    <property type="term" value="F:translation initiation factor activity"/>
    <property type="evidence" value="ECO:0007669"/>
    <property type="project" value="UniProtKB-UniRule"/>
</dbReference>
<keyword evidence="2 3" id="KW-0648">Protein biosynthesis</keyword>
<protein>
    <recommendedName>
        <fullName evidence="3">Eukaryotic translation initiation factor 6</fullName>
        <shortName evidence="3">eIF-6</shortName>
    </recommendedName>
</protein>
<dbReference type="GO" id="GO:0000054">
    <property type="term" value="P:ribosomal subunit export from nucleus"/>
    <property type="evidence" value="ECO:0007669"/>
    <property type="project" value="UniProtKB-UniRule"/>
</dbReference>
<dbReference type="AlphaFoldDB" id="A0A9N9AQV1"/>
<dbReference type="GO" id="GO:0005737">
    <property type="term" value="C:cytoplasm"/>
    <property type="evidence" value="ECO:0007669"/>
    <property type="project" value="UniProtKB-SubCell"/>
</dbReference>
<dbReference type="GO" id="GO:0005730">
    <property type="term" value="C:nucleolus"/>
    <property type="evidence" value="ECO:0007669"/>
    <property type="project" value="UniProtKB-SubCell"/>
</dbReference>
<gene>
    <name evidence="3" type="primary">TIF6</name>
    <name evidence="5" type="ORF">DEBURN_LOCUS6415</name>
</gene>
<keyword evidence="3" id="KW-0690">Ribosome biogenesis</keyword>
<evidence type="ECO:0000256" key="4">
    <source>
        <dbReference type="SAM" id="MobiDB-lite"/>
    </source>
</evidence>
<dbReference type="NCBIfam" id="TIGR00323">
    <property type="entry name" value="eIF-6"/>
    <property type="match status" value="1"/>
</dbReference>
<dbReference type="SMART" id="SM00654">
    <property type="entry name" value="eIF6"/>
    <property type="match status" value="1"/>
</dbReference>
<comment type="subcellular location">
    <subcellularLocation>
        <location evidence="3">Cytoplasm</location>
    </subcellularLocation>
    <subcellularLocation>
        <location evidence="3">Nucleus</location>
        <location evidence="3">Nucleolus</location>
    </subcellularLocation>
    <text evidence="3">Shuttles between cytoplasm and nucleus/nucleolus.</text>
</comment>
<dbReference type="OrthoDB" id="4155914at2759"/>
<comment type="caution">
    <text evidence="3">Lacks conserved residue(s) required for the propagation of feature annotation.</text>
</comment>
<dbReference type="PANTHER" id="PTHR10784">
    <property type="entry name" value="TRANSLATION INITIATION FACTOR 6"/>
    <property type="match status" value="1"/>
</dbReference>
<organism evidence="5 6">
    <name type="scientific">Diversispora eburnea</name>
    <dbReference type="NCBI Taxonomy" id="1213867"/>
    <lineage>
        <taxon>Eukaryota</taxon>
        <taxon>Fungi</taxon>
        <taxon>Fungi incertae sedis</taxon>
        <taxon>Mucoromycota</taxon>
        <taxon>Glomeromycotina</taxon>
        <taxon>Glomeromycetes</taxon>
        <taxon>Diversisporales</taxon>
        <taxon>Diversisporaceae</taxon>
        <taxon>Diversispora</taxon>
    </lineage>
</organism>
<comment type="function">
    <text evidence="3">Binds to the 60S ribosomal subunit and prevents its association with the 40S ribosomal subunit to form the 80S initiation complex in the cytoplasm. Is also involved in ribosome biogenesis. Associates with pre-60S subunits in the nucleus and is involved in its nuclear export.</text>
</comment>
<dbReference type="Proteomes" id="UP000789706">
    <property type="component" value="Unassembled WGS sequence"/>
</dbReference>
<reference evidence="5" key="1">
    <citation type="submission" date="2021-06" db="EMBL/GenBank/DDBJ databases">
        <authorList>
            <person name="Kallberg Y."/>
            <person name="Tangrot J."/>
            <person name="Rosling A."/>
        </authorList>
    </citation>
    <scope>NUCLEOTIDE SEQUENCE</scope>
    <source>
        <strain evidence="5">AZ414A</strain>
    </source>
</reference>
<feature type="region of interest" description="Disordered" evidence="4">
    <location>
        <begin position="335"/>
        <end position="375"/>
    </location>
</feature>
<dbReference type="SUPFAM" id="SSF55909">
    <property type="entry name" value="Pentein"/>
    <property type="match status" value="1"/>
</dbReference>
<proteinExistence type="inferred from homology"/>
<keyword evidence="3" id="KW-0963">Cytoplasm</keyword>
<dbReference type="CDD" id="cd00527">
    <property type="entry name" value="IF6"/>
    <property type="match status" value="1"/>
</dbReference>
<evidence type="ECO:0000313" key="5">
    <source>
        <dbReference type="EMBL" id="CAG8536837.1"/>
    </source>
</evidence>
<evidence type="ECO:0000313" key="6">
    <source>
        <dbReference type="Proteomes" id="UP000789706"/>
    </source>
</evidence>
<accession>A0A9N9AQV1</accession>
<comment type="similarity">
    <text evidence="3">Belongs to the eIF-6 family.</text>
</comment>
<comment type="subunit">
    <text evidence="3">Monomer. Associates with the 60S ribosomal subunit.</text>
</comment>
<dbReference type="Pfam" id="PF01912">
    <property type="entry name" value="eIF-6"/>
    <property type="match status" value="1"/>
</dbReference>
<dbReference type="InterPro" id="IPR002769">
    <property type="entry name" value="eIF6"/>
</dbReference>
<dbReference type="GO" id="GO:0042273">
    <property type="term" value="P:ribosomal large subunit biogenesis"/>
    <property type="evidence" value="ECO:0007669"/>
    <property type="project" value="UniProtKB-UniRule"/>
</dbReference>
<dbReference type="EMBL" id="CAJVPK010000656">
    <property type="protein sequence ID" value="CAG8536837.1"/>
    <property type="molecule type" value="Genomic_DNA"/>
</dbReference>
<evidence type="ECO:0000256" key="1">
    <source>
        <dbReference type="ARBA" id="ARBA00022540"/>
    </source>
</evidence>
<feature type="region of interest" description="Disordered" evidence="4">
    <location>
        <begin position="417"/>
        <end position="456"/>
    </location>
</feature>
<evidence type="ECO:0000256" key="2">
    <source>
        <dbReference type="ARBA" id="ARBA00022917"/>
    </source>
</evidence>
<sequence>MAVRAQFENSNEIGVFSRLTNSYCLVAIGGSENFYSIFEGELGDIIPVIHTSIASTRIIGRLTVGLLVPNSTTDQELQHLRNSLPDSVQIQRIEERLSALGNVITCNDHVALVHPDIDRETQEIIRDVLGVEVFTQTIAGNVLVGSYCAINVIGAGLVVNDWCAFAGLDSTATELSVVESIFKLHDAQPTAIVKEMRDSLIDTYTAPRNPSLSDVEFIDPTPMPDKIPKVDEVGATSAPLQSAAFFIGAYCKEYNEDFMLCKNENNDPAHCLKEGRKVTRCAIDLLRKLREHCDKEFEAHWTCLDLNNQEYHRCRAPERKFNSCVMSALNTSTVKAKKKKKKKQKSPGSNSETTKNSKSESGKVNSGKDSSSKPDDLDEIVAHILGHPEAHSEKCVERMKNMAKAEFKQESYLFMSQERKTPGSTNKGFNVEKNKEELRKRYKEKLDKARREERGK</sequence>
<name>A0A9N9AQV1_9GLOM</name>
<dbReference type="Gene3D" id="3.75.10.10">
    <property type="entry name" value="L-arginine/glycine Amidinotransferase, Chain A"/>
    <property type="match status" value="2"/>
</dbReference>
<keyword evidence="3" id="KW-0539">Nucleus</keyword>
<keyword evidence="6" id="KW-1185">Reference proteome</keyword>
<dbReference type="GO" id="GO:0043023">
    <property type="term" value="F:ribosomal large subunit binding"/>
    <property type="evidence" value="ECO:0007669"/>
    <property type="project" value="UniProtKB-UniRule"/>
</dbReference>
<evidence type="ECO:0000256" key="3">
    <source>
        <dbReference type="HAMAP-Rule" id="MF_03132"/>
    </source>
</evidence>
<dbReference type="HAMAP" id="MF_00032">
    <property type="entry name" value="eIF_6"/>
    <property type="match status" value="1"/>
</dbReference>